<name>A0A2S2C460_9NOCA</name>
<protein>
    <submittedName>
        <fullName evidence="10">Acyl-CoA dehydrogenase</fullName>
    </submittedName>
</protein>
<dbReference type="InterPro" id="IPR006091">
    <property type="entry name" value="Acyl-CoA_Oxase/DH_mid-dom"/>
</dbReference>
<dbReference type="InterPro" id="IPR037069">
    <property type="entry name" value="AcylCoA_DH/ox_N_sf"/>
</dbReference>
<evidence type="ECO:0000259" key="9">
    <source>
        <dbReference type="Pfam" id="PF02771"/>
    </source>
</evidence>
<dbReference type="AlphaFoldDB" id="A0A2S2C460"/>
<keyword evidence="11" id="KW-1185">Reference proteome</keyword>
<dbReference type="Pfam" id="PF02770">
    <property type="entry name" value="Acyl-CoA_dh_M"/>
    <property type="match status" value="1"/>
</dbReference>
<comment type="cofactor">
    <cofactor evidence="1 6">
        <name>FAD</name>
        <dbReference type="ChEBI" id="CHEBI:57692"/>
    </cofactor>
</comment>
<dbReference type="Pfam" id="PF00441">
    <property type="entry name" value="Acyl-CoA_dh_1"/>
    <property type="match status" value="1"/>
</dbReference>
<dbReference type="InterPro" id="IPR052161">
    <property type="entry name" value="Mycobact_Acyl-CoA_DH"/>
</dbReference>
<evidence type="ECO:0000259" key="7">
    <source>
        <dbReference type="Pfam" id="PF00441"/>
    </source>
</evidence>
<dbReference type="EMBL" id="CP021354">
    <property type="protein sequence ID" value="AWK75558.1"/>
    <property type="molecule type" value="Genomic_DNA"/>
</dbReference>
<evidence type="ECO:0000256" key="1">
    <source>
        <dbReference type="ARBA" id="ARBA00001974"/>
    </source>
</evidence>
<dbReference type="Gene3D" id="1.10.540.10">
    <property type="entry name" value="Acyl-CoA dehydrogenase/oxidase, N-terminal domain"/>
    <property type="match status" value="1"/>
</dbReference>
<feature type="domain" description="Acyl-CoA dehydrogenase/oxidase C-terminal" evidence="7">
    <location>
        <begin position="237"/>
        <end position="375"/>
    </location>
</feature>
<dbReference type="InterPro" id="IPR009075">
    <property type="entry name" value="AcylCo_DH/oxidase_C"/>
</dbReference>
<evidence type="ECO:0000259" key="8">
    <source>
        <dbReference type="Pfam" id="PF02770"/>
    </source>
</evidence>
<evidence type="ECO:0000313" key="10">
    <source>
        <dbReference type="EMBL" id="AWK75558.1"/>
    </source>
</evidence>
<keyword evidence="5 6" id="KW-0560">Oxidoreductase</keyword>
<evidence type="ECO:0000256" key="4">
    <source>
        <dbReference type="ARBA" id="ARBA00022827"/>
    </source>
</evidence>
<dbReference type="PANTHER" id="PTHR43292">
    <property type="entry name" value="ACYL-COA DEHYDROGENASE"/>
    <property type="match status" value="1"/>
</dbReference>
<sequence>MTTSTLEPIRDIDRFASEAEEFLSTAVPSRWKEARGTLTSHEMDEVRRQWDFTLWEGGYSGLSIPTEYGGRGLGLAEEIVFHVLAGKAQAPDGFTRVGKSLVTPMLIAVGTEQQRAQYIPSIMNGQEVWCQGFSEPQAGSDLANIQAKARRVDGGYLINGSKTWTSFAQHARRCFVLAQTQPDAGRYRNLSMFLVDMEQPGVSISDIRQISGAVHFAETRFENVFVPDSDRVGDDGDGWKVAMRVLGDERGGIETAARYVEIRSDVDALLEVLGDRPEYASRLRDLDIRTELVHWQLMKVADLESVGDDEALARAGAVLKLMWSELWQDVTRLGVGHAPVVQQKHWSYQYLESRAVTIYGGSSEIQRNILAERVLGLPK</sequence>
<dbReference type="Gene3D" id="2.40.110.10">
    <property type="entry name" value="Butyryl-CoA Dehydrogenase, subunit A, domain 2"/>
    <property type="match status" value="1"/>
</dbReference>
<dbReference type="FunFam" id="2.40.110.10:FF:000011">
    <property type="entry name" value="Acyl-CoA dehydrogenase FadE34"/>
    <property type="match status" value="1"/>
</dbReference>
<dbReference type="OrthoDB" id="2769798at2"/>
<dbReference type="RefSeq" id="WP_109335093.1">
    <property type="nucleotide sequence ID" value="NZ_CP021354.1"/>
</dbReference>
<feature type="domain" description="Acyl-CoA dehydrogenase/oxidase N-terminal" evidence="9">
    <location>
        <begin position="14"/>
        <end position="125"/>
    </location>
</feature>
<evidence type="ECO:0000256" key="3">
    <source>
        <dbReference type="ARBA" id="ARBA00022630"/>
    </source>
</evidence>
<reference evidence="10 11" key="1">
    <citation type="submission" date="2017-05" db="EMBL/GenBank/DDBJ databases">
        <title>Isolation of Rhodococcus sp. S2-17 biodegrading of BP-3.</title>
        <authorList>
            <person name="Lee Y."/>
            <person name="Kim K.H."/>
            <person name="Chun B.H."/>
            <person name="Jung H.S."/>
            <person name="Jeon C.O."/>
        </authorList>
    </citation>
    <scope>NUCLEOTIDE SEQUENCE [LARGE SCALE GENOMIC DNA]</scope>
    <source>
        <strain evidence="10 11">S2-17</strain>
    </source>
</reference>
<dbReference type="SUPFAM" id="SSF47203">
    <property type="entry name" value="Acyl-CoA dehydrogenase C-terminal domain-like"/>
    <property type="match status" value="1"/>
</dbReference>
<evidence type="ECO:0000256" key="6">
    <source>
        <dbReference type="RuleBase" id="RU362125"/>
    </source>
</evidence>
<dbReference type="Gene3D" id="1.20.140.10">
    <property type="entry name" value="Butyryl-CoA Dehydrogenase, subunit A, domain 3"/>
    <property type="match status" value="1"/>
</dbReference>
<dbReference type="GO" id="GO:0050660">
    <property type="term" value="F:flavin adenine dinucleotide binding"/>
    <property type="evidence" value="ECO:0007669"/>
    <property type="project" value="InterPro"/>
</dbReference>
<proteinExistence type="inferred from homology"/>
<evidence type="ECO:0000256" key="2">
    <source>
        <dbReference type="ARBA" id="ARBA00009347"/>
    </source>
</evidence>
<dbReference type="GO" id="GO:0016627">
    <property type="term" value="F:oxidoreductase activity, acting on the CH-CH group of donors"/>
    <property type="evidence" value="ECO:0007669"/>
    <property type="project" value="InterPro"/>
</dbReference>
<dbReference type="KEGG" id="roz:CBI38_14790"/>
<dbReference type="InterPro" id="IPR013786">
    <property type="entry name" value="AcylCoA_DH/ox_N"/>
</dbReference>
<evidence type="ECO:0000313" key="11">
    <source>
        <dbReference type="Proteomes" id="UP000245711"/>
    </source>
</evidence>
<feature type="domain" description="Acyl-CoA oxidase/dehydrogenase middle" evidence="8">
    <location>
        <begin position="130"/>
        <end position="224"/>
    </location>
</feature>
<organism evidence="10 11">
    <name type="scientific">Rhodococcus oxybenzonivorans</name>
    <dbReference type="NCBI Taxonomy" id="1990687"/>
    <lineage>
        <taxon>Bacteria</taxon>
        <taxon>Bacillati</taxon>
        <taxon>Actinomycetota</taxon>
        <taxon>Actinomycetes</taxon>
        <taxon>Mycobacteriales</taxon>
        <taxon>Nocardiaceae</taxon>
        <taxon>Rhodococcus</taxon>
    </lineage>
</organism>
<dbReference type="InterPro" id="IPR036250">
    <property type="entry name" value="AcylCo_DH-like_C"/>
</dbReference>
<dbReference type="Proteomes" id="UP000245711">
    <property type="component" value="Chromosome"/>
</dbReference>
<dbReference type="InterPro" id="IPR009100">
    <property type="entry name" value="AcylCoA_DH/oxidase_NM_dom_sf"/>
</dbReference>
<accession>A0A2S2C460</accession>
<comment type="similarity">
    <text evidence="2 6">Belongs to the acyl-CoA dehydrogenase family.</text>
</comment>
<dbReference type="GO" id="GO:0005886">
    <property type="term" value="C:plasma membrane"/>
    <property type="evidence" value="ECO:0007669"/>
    <property type="project" value="TreeGrafter"/>
</dbReference>
<dbReference type="Pfam" id="PF02771">
    <property type="entry name" value="Acyl-CoA_dh_N"/>
    <property type="match status" value="1"/>
</dbReference>
<gene>
    <name evidence="10" type="ORF">CBI38_14790</name>
</gene>
<dbReference type="SUPFAM" id="SSF56645">
    <property type="entry name" value="Acyl-CoA dehydrogenase NM domain-like"/>
    <property type="match status" value="1"/>
</dbReference>
<keyword evidence="3 6" id="KW-0285">Flavoprotein</keyword>
<dbReference type="PANTHER" id="PTHR43292:SF3">
    <property type="entry name" value="ACYL-COA DEHYDROGENASE FADE29"/>
    <property type="match status" value="1"/>
</dbReference>
<keyword evidence="4 6" id="KW-0274">FAD</keyword>
<evidence type="ECO:0000256" key="5">
    <source>
        <dbReference type="ARBA" id="ARBA00023002"/>
    </source>
</evidence>
<dbReference type="InterPro" id="IPR046373">
    <property type="entry name" value="Acyl-CoA_Oxase/DH_mid-dom_sf"/>
</dbReference>